<evidence type="ECO:0008006" key="7">
    <source>
        <dbReference type="Google" id="ProtNLM"/>
    </source>
</evidence>
<dbReference type="STRING" id="930992.A0A0D0AFV0"/>
<dbReference type="PANTHER" id="PTHR19879">
    <property type="entry name" value="TRANSCRIPTION INITIATION FACTOR TFIID"/>
    <property type="match status" value="1"/>
</dbReference>
<evidence type="ECO:0000313" key="5">
    <source>
        <dbReference type="EMBL" id="KIK49055.1"/>
    </source>
</evidence>
<reference evidence="6" key="2">
    <citation type="submission" date="2015-01" db="EMBL/GenBank/DDBJ databases">
        <title>Evolutionary Origins and Diversification of the Mycorrhizal Mutualists.</title>
        <authorList>
            <consortium name="DOE Joint Genome Institute"/>
            <consortium name="Mycorrhizal Genomics Consortium"/>
            <person name="Kohler A."/>
            <person name="Kuo A."/>
            <person name="Nagy L.G."/>
            <person name="Floudas D."/>
            <person name="Copeland A."/>
            <person name="Barry K.W."/>
            <person name="Cichocki N."/>
            <person name="Veneault-Fourrey C."/>
            <person name="LaButti K."/>
            <person name="Lindquist E.A."/>
            <person name="Lipzen A."/>
            <person name="Lundell T."/>
            <person name="Morin E."/>
            <person name="Murat C."/>
            <person name="Riley R."/>
            <person name="Ohm R."/>
            <person name="Sun H."/>
            <person name="Tunlid A."/>
            <person name="Henrissat B."/>
            <person name="Grigoriev I.V."/>
            <person name="Hibbett D.S."/>
            <person name="Martin F."/>
        </authorList>
    </citation>
    <scope>NUCLEOTIDE SEQUENCE [LARGE SCALE GENOMIC DNA]</scope>
    <source>
        <strain evidence="6">UH-Slu-Lm8-n1</strain>
    </source>
</reference>
<dbReference type="HOGENOM" id="CLU_028915_0_0_1"/>
<evidence type="ECO:0000256" key="2">
    <source>
        <dbReference type="ARBA" id="ARBA00022737"/>
    </source>
</evidence>
<feature type="repeat" description="WD" evidence="3">
    <location>
        <begin position="14"/>
        <end position="55"/>
    </location>
</feature>
<dbReference type="InterPro" id="IPR001680">
    <property type="entry name" value="WD40_rpt"/>
</dbReference>
<feature type="repeat" description="WD" evidence="3">
    <location>
        <begin position="228"/>
        <end position="269"/>
    </location>
</feature>
<dbReference type="InterPro" id="IPR015943">
    <property type="entry name" value="WD40/YVTN_repeat-like_dom_sf"/>
</dbReference>
<evidence type="ECO:0000256" key="1">
    <source>
        <dbReference type="ARBA" id="ARBA00022574"/>
    </source>
</evidence>
<feature type="transmembrane region" description="Helical" evidence="4">
    <location>
        <begin position="383"/>
        <end position="405"/>
    </location>
</feature>
<dbReference type="CDD" id="cd00200">
    <property type="entry name" value="WD40"/>
    <property type="match status" value="1"/>
</dbReference>
<feature type="repeat" description="WD" evidence="3">
    <location>
        <begin position="56"/>
        <end position="97"/>
    </location>
</feature>
<dbReference type="Proteomes" id="UP000054485">
    <property type="component" value="Unassembled WGS sequence"/>
</dbReference>
<keyword evidence="6" id="KW-1185">Reference proteome</keyword>
<organism evidence="5 6">
    <name type="scientific">Suillus luteus UH-Slu-Lm8-n1</name>
    <dbReference type="NCBI Taxonomy" id="930992"/>
    <lineage>
        <taxon>Eukaryota</taxon>
        <taxon>Fungi</taxon>
        <taxon>Dikarya</taxon>
        <taxon>Basidiomycota</taxon>
        <taxon>Agaricomycotina</taxon>
        <taxon>Agaricomycetes</taxon>
        <taxon>Agaricomycetidae</taxon>
        <taxon>Boletales</taxon>
        <taxon>Suillineae</taxon>
        <taxon>Suillaceae</taxon>
        <taxon>Suillus</taxon>
    </lineage>
</organism>
<keyword evidence="4" id="KW-1133">Transmembrane helix</keyword>
<dbReference type="PROSITE" id="PS00678">
    <property type="entry name" value="WD_REPEATS_1"/>
    <property type="match status" value="1"/>
</dbReference>
<keyword evidence="4" id="KW-0472">Membrane</keyword>
<dbReference type="OrthoDB" id="2690521at2759"/>
<keyword evidence="1 3" id="KW-0853">WD repeat</keyword>
<keyword evidence="2" id="KW-0677">Repeat</keyword>
<dbReference type="InParanoid" id="A0A0D0AFV0"/>
<dbReference type="AlphaFoldDB" id="A0A0D0AFV0"/>
<dbReference type="PANTHER" id="PTHR19879:SF9">
    <property type="entry name" value="TRANSCRIPTION INITIATION FACTOR TFIID SUBUNIT 5"/>
    <property type="match status" value="1"/>
</dbReference>
<accession>A0A0D0AFV0</accession>
<reference evidence="5 6" key="1">
    <citation type="submission" date="2014-04" db="EMBL/GenBank/DDBJ databases">
        <authorList>
            <consortium name="DOE Joint Genome Institute"/>
            <person name="Kuo A."/>
            <person name="Ruytinx J."/>
            <person name="Rineau F."/>
            <person name="Colpaert J."/>
            <person name="Kohler A."/>
            <person name="Nagy L.G."/>
            <person name="Floudas D."/>
            <person name="Copeland A."/>
            <person name="Barry K.W."/>
            <person name="Cichocki N."/>
            <person name="Veneault-Fourrey C."/>
            <person name="LaButti K."/>
            <person name="Lindquist E.A."/>
            <person name="Lipzen A."/>
            <person name="Lundell T."/>
            <person name="Morin E."/>
            <person name="Murat C."/>
            <person name="Sun H."/>
            <person name="Tunlid A."/>
            <person name="Henrissat B."/>
            <person name="Grigoriev I.V."/>
            <person name="Hibbett D.S."/>
            <person name="Martin F."/>
            <person name="Nordberg H.P."/>
            <person name="Cantor M.N."/>
            <person name="Hua S.X."/>
        </authorList>
    </citation>
    <scope>NUCLEOTIDE SEQUENCE [LARGE SCALE GENOMIC DNA]</scope>
    <source>
        <strain evidence="5 6">UH-Slu-Lm8-n1</strain>
    </source>
</reference>
<dbReference type="PROSITE" id="PS50294">
    <property type="entry name" value="WD_REPEATS_REGION"/>
    <property type="match status" value="2"/>
</dbReference>
<dbReference type="Pfam" id="PF00400">
    <property type="entry name" value="WD40"/>
    <property type="match status" value="5"/>
</dbReference>
<evidence type="ECO:0000256" key="4">
    <source>
        <dbReference type="SAM" id="Phobius"/>
    </source>
</evidence>
<dbReference type="SUPFAM" id="SSF50978">
    <property type="entry name" value="WD40 repeat-like"/>
    <property type="match status" value="1"/>
</dbReference>
<gene>
    <name evidence="5" type="ORF">CY34DRAFT_7732</name>
</gene>
<dbReference type="Gene3D" id="2.130.10.10">
    <property type="entry name" value="YVTN repeat-like/Quinoprotein amine dehydrogenase"/>
    <property type="match status" value="2"/>
</dbReference>
<feature type="repeat" description="WD" evidence="3">
    <location>
        <begin position="99"/>
        <end position="134"/>
    </location>
</feature>
<proteinExistence type="predicted"/>
<dbReference type="SMART" id="SM00320">
    <property type="entry name" value="WD40"/>
    <property type="match status" value="7"/>
</dbReference>
<dbReference type="PROSITE" id="PS50082">
    <property type="entry name" value="WD_REPEATS_2"/>
    <property type="match status" value="4"/>
</dbReference>
<dbReference type="EMBL" id="KN835134">
    <property type="protein sequence ID" value="KIK49055.1"/>
    <property type="molecule type" value="Genomic_DNA"/>
</dbReference>
<dbReference type="InterPro" id="IPR019775">
    <property type="entry name" value="WD40_repeat_CS"/>
</dbReference>
<sequence>MALLVQSSTPVRTFEDYDEGVHSVAVFPDGGRMVSASYRETLRMYDLKTGVVLKKMEGHCESVWGLAVSRDGKLIASGDQRGEIIAWHGGTSESITQVIKAHFHGVTSLDFSPDGTVLATGSSDETTKLWNTQTWQMQGNPIHCCSTVRCIRYSPSGEILAIATCRNIQIYDAGTRHCIANLAGRTSYVYNFSLAWTLDSTRLLSGASQSDPSIWEWDTSTWKVSDSWIGHTSAVFAIAIHPAGALVASASGDNDVRLWRLSDRQTIAIFHSSNHAMCVTFSRDGKHIISGGRDNKISEWAVPEDALLEDSPKSKARDSSSEILPITATVRSACISGDLSTAEELLTQEIGADSIGIKPSLLGYISKGIALCGKRQIQDAMKAFDFAFVQVMVLLFTYFLLHYGFQAIALFNANEHKEAIQRVQKLAVDFPDIDPLACRVVEVYLHVQLGTISSDGLCYNEAAEHFAVAVNASAAFRNSAIHLMYEELVVLFGWDLETLWQIANRQLCLALVRAGKLAEALESYRSMMDASNETTKASLRAWFSALK</sequence>
<evidence type="ECO:0000313" key="6">
    <source>
        <dbReference type="Proteomes" id="UP000054485"/>
    </source>
</evidence>
<dbReference type="InterPro" id="IPR036322">
    <property type="entry name" value="WD40_repeat_dom_sf"/>
</dbReference>
<evidence type="ECO:0000256" key="3">
    <source>
        <dbReference type="PROSITE-ProRule" id="PRU00221"/>
    </source>
</evidence>
<keyword evidence="4" id="KW-0812">Transmembrane</keyword>
<name>A0A0D0AFV0_9AGAM</name>
<protein>
    <recommendedName>
        <fullName evidence="7">WD40 repeat-like protein</fullName>
    </recommendedName>
</protein>